<evidence type="ECO:0000259" key="8">
    <source>
        <dbReference type="PROSITE" id="PS50850"/>
    </source>
</evidence>
<feature type="domain" description="Major facilitator superfamily (MFS) profile" evidence="8">
    <location>
        <begin position="1"/>
        <end position="166"/>
    </location>
</feature>
<comment type="similarity">
    <text evidence="2">Belongs to the major facilitator superfamily. Monocarboxylate porter (TC 2.A.1.13) family.</text>
</comment>
<dbReference type="EMBL" id="JAPEIS010000003">
    <property type="protein sequence ID" value="KAJ8067810.1"/>
    <property type="molecule type" value="Genomic_DNA"/>
</dbReference>
<dbReference type="Proteomes" id="UP001152300">
    <property type="component" value="Unassembled WGS sequence"/>
</dbReference>
<reference evidence="9" key="1">
    <citation type="submission" date="2022-11" db="EMBL/GenBank/DDBJ databases">
        <title>Genome Resource of Sclerotinia nivalis Strain SnTB1, a Plant Pathogen Isolated from American Ginseng.</title>
        <authorList>
            <person name="Fan S."/>
        </authorList>
    </citation>
    <scope>NUCLEOTIDE SEQUENCE</scope>
    <source>
        <strain evidence="9">SnTB1</strain>
    </source>
</reference>
<evidence type="ECO:0000256" key="2">
    <source>
        <dbReference type="ARBA" id="ARBA00006727"/>
    </source>
</evidence>
<dbReference type="InterPro" id="IPR050327">
    <property type="entry name" value="Proton-linked_MCT"/>
</dbReference>
<feature type="transmembrane region" description="Helical" evidence="7">
    <location>
        <begin position="6"/>
        <end position="27"/>
    </location>
</feature>
<dbReference type="SUPFAM" id="SSF103473">
    <property type="entry name" value="MFS general substrate transporter"/>
    <property type="match status" value="1"/>
</dbReference>
<feature type="transmembrane region" description="Helical" evidence="7">
    <location>
        <begin position="128"/>
        <end position="149"/>
    </location>
</feature>
<protein>
    <recommendedName>
        <fullName evidence="8">Major facilitator superfamily (MFS) profile domain-containing protein</fullName>
    </recommendedName>
</protein>
<dbReference type="InterPro" id="IPR011701">
    <property type="entry name" value="MFS"/>
</dbReference>
<evidence type="ECO:0000313" key="10">
    <source>
        <dbReference type="Proteomes" id="UP001152300"/>
    </source>
</evidence>
<dbReference type="InterPro" id="IPR036259">
    <property type="entry name" value="MFS_trans_sf"/>
</dbReference>
<keyword evidence="4 7" id="KW-0812">Transmembrane</keyword>
<name>A0A9X0AS93_9HELO</name>
<evidence type="ECO:0000256" key="7">
    <source>
        <dbReference type="SAM" id="Phobius"/>
    </source>
</evidence>
<gene>
    <name evidence="9" type="ORF">OCU04_003406</name>
</gene>
<dbReference type="OrthoDB" id="5667at2759"/>
<comment type="caution">
    <text evidence="9">The sequence shown here is derived from an EMBL/GenBank/DDBJ whole genome shotgun (WGS) entry which is preliminary data.</text>
</comment>
<evidence type="ECO:0000256" key="6">
    <source>
        <dbReference type="ARBA" id="ARBA00023136"/>
    </source>
</evidence>
<keyword evidence="3" id="KW-0813">Transport</keyword>
<dbReference type="PANTHER" id="PTHR11360">
    <property type="entry name" value="MONOCARBOXYLATE TRANSPORTER"/>
    <property type="match status" value="1"/>
</dbReference>
<dbReference type="GO" id="GO:0016020">
    <property type="term" value="C:membrane"/>
    <property type="evidence" value="ECO:0007669"/>
    <property type="project" value="UniProtKB-SubCell"/>
</dbReference>
<dbReference type="PANTHER" id="PTHR11360:SF224">
    <property type="entry name" value="MAJOR FACILITATOR SUPERFAMILY (MFS) PROFILE DOMAIN-CONTAINING PROTEIN-RELATED"/>
    <property type="match status" value="1"/>
</dbReference>
<evidence type="ECO:0000256" key="5">
    <source>
        <dbReference type="ARBA" id="ARBA00022989"/>
    </source>
</evidence>
<dbReference type="PROSITE" id="PS50850">
    <property type="entry name" value="MFS"/>
    <property type="match status" value="1"/>
</dbReference>
<dbReference type="Pfam" id="PF07690">
    <property type="entry name" value="MFS_1"/>
    <property type="match status" value="1"/>
</dbReference>
<dbReference type="PROSITE" id="PS51257">
    <property type="entry name" value="PROKAR_LIPOPROTEIN"/>
    <property type="match status" value="1"/>
</dbReference>
<keyword evidence="5 7" id="KW-1133">Transmembrane helix</keyword>
<comment type="subcellular location">
    <subcellularLocation>
        <location evidence="1">Membrane</location>
        <topology evidence="1">Multi-pass membrane protein</topology>
    </subcellularLocation>
</comment>
<evidence type="ECO:0000256" key="1">
    <source>
        <dbReference type="ARBA" id="ARBA00004141"/>
    </source>
</evidence>
<evidence type="ECO:0000256" key="3">
    <source>
        <dbReference type="ARBA" id="ARBA00022448"/>
    </source>
</evidence>
<dbReference type="GO" id="GO:0022857">
    <property type="term" value="F:transmembrane transporter activity"/>
    <property type="evidence" value="ECO:0007669"/>
    <property type="project" value="InterPro"/>
</dbReference>
<organism evidence="9 10">
    <name type="scientific">Sclerotinia nivalis</name>
    <dbReference type="NCBI Taxonomy" id="352851"/>
    <lineage>
        <taxon>Eukaryota</taxon>
        <taxon>Fungi</taxon>
        <taxon>Dikarya</taxon>
        <taxon>Ascomycota</taxon>
        <taxon>Pezizomycotina</taxon>
        <taxon>Leotiomycetes</taxon>
        <taxon>Helotiales</taxon>
        <taxon>Sclerotiniaceae</taxon>
        <taxon>Sclerotinia</taxon>
    </lineage>
</organism>
<feature type="transmembrane region" description="Helical" evidence="7">
    <location>
        <begin position="34"/>
        <end position="55"/>
    </location>
</feature>
<dbReference type="InterPro" id="IPR020846">
    <property type="entry name" value="MFS_dom"/>
</dbReference>
<proteinExistence type="inferred from homology"/>
<keyword evidence="10" id="KW-1185">Reference proteome</keyword>
<accession>A0A9X0AS93</accession>
<dbReference type="AlphaFoldDB" id="A0A9X0AS93"/>
<feature type="transmembrane region" description="Helical" evidence="7">
    <location>
        <begin position="98"/>
        <end position="122"/>
    </location>
</feature>
<evidence type="ECO:0000256" key="4">
    <source>
        <dbReference type="ARBA" id="ARBA00022692"/>
    </source>
</evidence>
<sequence length="166" mass="17410">MSKSLSNYLISILNIGSIFGCIFPGWAADKLGRYNIQIFMCTVSFVVNLALWLPARGNAPIVIFALLYGFASGTFGSLAPAIVAQITSDMRQIGTRTGSMFALASVASLIGNPIAGALAALGPGNDQYMYLPIFTAVAIAIGTAILVFSKSLTKGNLLRALLDLGE</sequence>
<feature type="transmembrane region" description="Helical" evidence="7">
    <location>
        <begin position="61"/>
        <end position="86"/>
    </location>
</feature>
<dbReference type="Gene3D" id="1.20.1250.20">
    <property type="entry name" value="MFS general substrate transporter like domains"/>
    <property type="match status" value="1"/>
</dbReference>
<keyword evidence="6 7" id="KW-0472">Membrane</keyword>
<evidence type="ECO:0000313" key="9">
    <source>
        <dbReference type="EMBL" id="KAJ8067810.1"/>
    </source>
</evidence>